<dbReference type="EMBL" id="CP011074">
    <property type="protein sequence ID" value="AKF94784.1"/>
    <property type="molecule type" value="Genomic_DNA"/>
</dbReference>
<evidence type="ECO:0000256" key="16">
    <source>
        <dbReference type="SAM" id="MobiDB-lite"/>
    </source>
</evidence>
<evidence type="ECO:0000256" key="15">
    <source>
        <dbReference type="ARBA" id="ARBA00023180"/>
    </source>
</evidence>
<protein>
    <recommendedName>
        <fullName evidence="2">receptor protein-tyrosine kinase</fullName>
        <ecNumber evidence="2">2.7.10.1</ecNumber>
    </recommendedName>
</protein>
<evidence type="ECO:0000256" key="12">
    <source>
        <dbReference type="ARBA" id="ARBA00023137"/>
    </source>
</evidence>
<keyword evidence="12" id="KW-0829">Tyrosine-protein kinase</keyword>
<dbReference type="GO" id="GO:0005886">
    <property type="term" value="C:plasma membrane"/>
    <property type="evidence" value="ECO:0007669"/>
    <property type="project" value="UniProtKB-SubCell"/>
</dbReference>
<evidence type="ECO:0000313" key="18">
    <source>
        <dbReference type="EMBL" id="AKF94784.1"/>
    </source>
</evidence>
<evidence type="ECO:0000259" key="17">
    <source>
        <dbReference type="Pfam" id="PF12810"/>
    </source>
</evidence>
<keyword evidence="7" id="KW-0547">Nucleotide-binding</keyword>
<evidence type="ECO:0000256" key="6">
    <source>
        <dbReference type="ARBA" id="ARBA00022729"/>
    </source>
</evidence>
<evidence type="ECO:0000256" key="11">
    <source>
        <dbReference type="ARBA" id="ARBA00023136"/>
    </source>
</evidence>
<evidence type="ECO:0000256" key="4">
    <source>
        <dbReference type="ARBA" id="ARBA00022679"/>
    </source>
</evidence>
<gene>
    <name evidence="18" type="ORF">EX87_02250</name>
</gene>
<feature type="compositionally biased region" description="Gly residues" evidence="16">
    <location>
        <begin position="125"/>
        <end position="134"/>
    </location>
</feature>
<keyword evidence="4" id="KW-0808">Transferase</keyword>
<evidence type="ECO:0000256" key="5">
    <source>
        <dbReference type="ARBA" id="ARBA00022692"/>
    </source>
</evidence>
<organism evidence="18">
    <name type="scientific">Brevibacillus laterosporus</name>
    <name type="common">Bacillus laterosporus</name>
    <dbReference type="NCBI Taxonomy" id="1465"/>
    <lineage>
        <taxon>Bacteria</taxon>
        <taxon>Bacillati</taxon>
        <taxon>Bacillota</taxon>
        <taxon>Bacilli</taxon>
        <taxon>Bacillales</taxon>
        <taxon>Paenibacillaceae</taxon>
        <taxon>Brevibacillus</taxon>
    </lineage>
</organism>
<keyword evidence="5" id="KW-0812">Transmembrane</keyword>
<dbReference type="AlphaFoldDB" id="A0A0F7EHR4"/>
<evidence type="ECO:0000256" key="7">
    <source>
        <dbReference type="ARBA" id="ARBA00022741"/>
    </source>
</evidence>
<feature type="region of interest" description="Disordered" evidence="16">
    <location>
        <begin position="108"/>
        <end position="137"/>
    </location>
</feature>
<keyword evidence="8" id="KW-0418">Kinase</keyword>
<evidence type="ECO:0000256" key="13">
    <source>
        <dbReference type="ARBA" id="ARBA00023157"/>
    </source>
</evidence>
<sequence>MFMVPSNATKLKLECWGAEGGTYADLKGGKGGYASGEYSPFSTSTFYIFVGGRGKTLNSLPVEGGFNGGGGGRGGSGGGASDVRINSLSLGTRLIVAGGGGGAGPGGDGGVGGGLIGGDAENRRGNGGKGGTQTAGGTYNGVLGIGGDSRNATAVSGGGGGGYWSGGSGSYQSGGSNDGGGGGSSYYGYLANGTTTAGVREGDGLVVITLLNEPPKFTLSTPPDNQILKENDKVNIQGTALDLNYGDILVFKCQINNGTTRALQSGISNGSTPISFAKTLTYRGGRLFDGSLDVSGLLAEGSKHTLSLWVEDNQGDKSNVVTRTFTVKHNKAPIITVGTFPAVQSGLIPPDSITLSGTASDPDGNTLTVKAKLNSSTDQTLFNGVTSGNWSYTCKVSDLKTGANTITITATDQFGLSTVKTFNVTNSVTETPMKKSVARYKILAPKGSAREILAWLKREKGNLVVDAETSFVDKGLPEQYTAMTKESVDLTTSITEDELISTVATAKSDVMFKLTLSRTNTSAKEAAVMLVGVIS</sequence>
<dbReference type="EC" id="2.7.10.1" evidence="2"/>
<dbReference type="InterPro" id="IPR055163">
    <property type="entry name" value="ALK/LTK-like_GRD"/>
</dbReference>
<dbReference type="InterPro" id="IPR013783">
    <property type="entry name" value="Ig-like_fold"/>
</dbReference>
<keyword evidence="9" id="KW-0067">ATP-binding</keyword>
<dbReference type="Pfam" id="PF12810">
    <property type="entry name" value="ALK_LTK_GRD"/>
    <property type="match status" value="1"/>
</dbReference>
<feature type="compositionally biased region" description="Gly residues" evidence="16">
    <location>
        <begin position="108"/>
        <end position="117"/>
    </location>
</feature>
<comment type="subcellular location">
    <subcellularLocation>
        <location evidence="1">Cell membrane</location>
        <topology evidence="1">Single-pass type I membrane protein</topology>
    </subcellularLocation>
</comment>
<dbReference type="GO" id="GO:0004714">
    <property type="term" value="F:transmembrane receptor protein tyrosine kinase activity"/>
    <property type="evidence" value="ECO:0007669"/>
    <property type="project" value="UniProtKB-EC"/>
</dbReference>
<name>A0A0F7EHR4_BRELA</name>
<keyword evidence="13" id="KW-1015">Disulfide bond</keyword>
<accession>A0A0F7EHR4</accession>
<keyword evidence="14" id="KW-0675">Receptor</keyword>
<evidence type="ECO:0000256" key="1">
    <source>
        <dbReference type="ARBA" id="ARBA00004251"/>
    </source>
</evidence>
<keyword evidence="6" id="KW-0732">Signal</keyword>
<reference evidence="18" key="1">
    <citation type="submission" date="2015-03" db="EMBL/GenBank/DDBJ databases">
        <title>MIGS Cultured Bacterial/Archaeal sample from Brevibacillus laterosporus.</title>
        <authorList>
            <person name="Zeng D."/>
            <person name="Zhu L."/>
            <person name="Dong G."/>
            <person name="Ye W."/>
            <person name="Ren D."/>
            <person name="Wu L."/>
            <person name="Xu J."/>
            <person name="Li G."/>
            <person name="Guo L."/>
        </authorList>
    </citation>
    <scope>NUCLEOTIDE SEQUENCE</scope>
    <source>
        <strain evidence="18">B9</strain>
    </source>
</reference>
<evidence type="ECO:0000256" key="9">
    <source>
        <dbReference type="ARBA" id="ARBA00022840"/>
    </source>
</evidence>
<dbReference type="Pfam" id="PF17963">
    <property type="entry name" value="Big_9"/>
    <property type="match status" value="1"/>
</dbReference>
<keyword evidence="3" id="KW-1003">Cell membrane</keyword>
<keyword evidence="10" id="KW-1133">Transmembrane helix</keyword>
<dbReference type="GO" id="GO:0005524">
    <property type="term" value="F:ATP binding"/>
    <property type="evidence" value="ECO:0007669"/>
    <property type="project" value="UniProtKB-KW"/>
</dbReference>
<evidence type="ECO:0000256" key="8">
    <source>
        <dbReference type="ARBA" id="ARBA00022777"/>
    </source>
</evidence>
<evidence type="ECO:0000256" key="3">
    <source>
        <dbReference type="ARBA" id="ARBA00022475"/>
    </source>
</evidence>
<keyword evidence="11" id="KW-0472">Membrane</keyword>
<evidence type="ECO:0000256" key="14">
    <source>
        <dbReference type="ARBA" id="ARBA00023170"/>
    </source>
</evidence>
<evidence type="ECO:0000256" key="10">
    <source>
        <dbReference type="ARBA" id="ARBA00022989"/>
    </source>
</evidence>
<feature type="domain" description="ALK/LTK-like glycine-rich" evidence="17">
    <location>
        <begin position="11"/>
        <end position="190"/>
    </location>
</feature>
<proteinExistence type="predicted"/>
<dbReference type="Gene3D" id="2.60.40.10">
    <property type="entry name" value="Immunoglobulins"/>
    <property type="match status" value="1"/>
</dbReference>
<keyword evidence="15" id="KW-0325">Glycoprotein</keyword>
<evidence type="ECO:0000256" key="2">
    <source>
        <dbReference type="ARBA" id="ARBA00011902"/>
    </source>
</evidence>